<proteinExistence type="predicted"/>
<comment type="caution">
    <text evidence="1">The sequence shown here is derived from an EMBL/GenBank/DDBJ whole genome shotgun (WGS) entry which is preliminary data.</text>
</comment>
<reference evidence="1 2" key="1">
    <citation type="submission" date="2018-05" db="EMBL/GenBank/DDBJ databases">
        <title>Freshwater and sediment microbial communities from various areas in North America, analyzing microbe dynamics in response to fracking.</title>
        <authorList>
            <person name="Lamendella R."/>
        </authorList>
    </citation>
    <scope>NUCLEOTIDE SEQUENCE [LARGE SCALE GENOMIC DNA]</scope>
    <source>
        <strain evidence="1 2">67</strain>
    </source>
</reference>
<accession>A0A318FV18</accession>
<name>A0A318FV18_KLEOX</name>
<protein>
    <submittedName>
        <fullName evidence="1">Uncharacterized protein</fullName>
    </submittedName>
</protein>
<organism evidence="1 2">
    <name type="scientific">Klebsiella oxytoca</name>
    <dbReference type="NCBI Taxonomy" id="571"/>
    <lineage>
        <taxon>Bacteria</taxon>
        <taxon>Pseudomonadati</taxon>
        <taxon>Pseudomonadota</taxon>
        <taxon>Gammaproteobacteria</taxon>
        <taxon>Enterobacterales</taxon>
        <taxon>Enterobacteriaceae</taxon>
        <taxon>Klebsiella/Raoultella group</taxon>
        <taxon>Klebsiella</taxon>
    </lineage>
</organism>
<dbReference type="AlphaFoldDB" id="A0A318FV18"/>
<dbReference type="EMBL" id="QJJG01000005">
    <property type="protein sequence ID" value="PXW46351.1"/>
    <property type="molecule type" value="Genomic_DNA"/>
</dbReference>
<sequence>MNIFLTDLVTLNKVILANAKKQFYTTPEHPVNFLATANALPDNLTASICTETVSGQLRYCIVTETDGISWTLNLYFTLDQPIDSIPYVVLNFSTRGKNYEMIFSSVTQVPGNHQYKARLKLTNLEQRDALLQALSVYESHTTLVVAIKSSAGIRNTITNPQTFLFPENIYPYIYKGILPPSLGQSLQIIPIPYKNINCNYYQDYIRKDDLYYLPDTFELATYEDKPLLSIAFTADEQATSVEQIRVTFSYYLLPVVDQERITNATAKFKEIQPQGKLLPSANARKLKLMLSVPTPDGMIELKEKQALINLQSGIADAFTIPGSQFAKIWDALFKTSPNSLLLKGYLTVSFPGFNNEKIPVKLLMNKKHKENIKDFVDEDSVVNIRKKITFITENDIYSSDFPKPIKRIQIKIQDTSLTLDKNNLQKTVSVYISALTQILSPTEIQNYRYDMVIYYLDGSRHEYPQQTSEFEDIYLP</sequence>
<gene>
    <name evidence="1" type="ORF">DET57_10521</name>
</gene>
<evidence type="ECO:0000313" key="2">
    <source>
        <dbReference type="Proteomes" id="UP000247485"/>
    </source>
</evidence>
<dbReference type="RefSeq" id="WP_110273408.1">
    <property type="nucleotide sequence ID" value="NZ_QJJG01000005.1"/>
</dbReference>
<evidence type="ECO:0000313" key="1">
    <source>
        <dbReference type="EMBL" id="PXW46351.1"/>
    </source>
</evidence>
<dbReference type="Proteomes" id="UP000247485">
    <property type="component" value="Unassembled WGS sequence"/>
</dbReference>